<dbReference type="GO" id="GO:0000381">
    <property type="term" value="P:regulation of alternative mRNA splicing, via spliceosome"/>
    <property type="evidence" value="ECO:0000318"/>
    <property type="project" value="GO_Central"/>
</dbReference>
<evidence type="ECO:0000313" key="1">
    <source>
        <dbReference type="EMBL" id="KEH26273.1"/>
    </source>
</evidence>
<reference evidence="1 3" key="2">
    <citation type="journal article" date="2014" name="BMC Genomics">
        <title>An improved genome release (version Mt4.0) for the model legume Medicago truncatula.</title>
        <authorList>
            <person name="Tang H."/>
            <person name="Krishnakumar V."/>
            <person name="Bidwell S."/>
            <person name="Rosen B."/>
            <person name="Chan A."/>
            <person name="Zhou S."/>
            <person name="Gentzbittel L."/>
            <person name="Childs K.L."/>
            <person name="Yandell M."/>
            <person name="Gundlach H."/>
            <person name="Mayer K.F."/>
            <person name="Schwartz D.C."/>
            <person name="Town C.D."/>
        </authorList>
    </citation>
    <scope>GENOME REANNOTATION</scope>
    <source>
        <strain evidence="1">A17</strain>
        <strain evidence="2 3">cv. Jemalong A17</strain>
    </source>
</reference>
<evidence type="ECO:0000313" key="3">
    <source>
        <dbReference type="Proteomes" id="UP000002051"/>
    </source>
</evidence>
<evidence type="ECO:0000313" key="2">
    <source>
        <dbReference type="EnsemblPlants" id="KEH26273"/>
    </source>
</evidence>
<name>A0A072UB25_MEDTR</name>
<reference evidence="2" key="3">
    <citation type="submission" date="2015-04" db="UniProtKB">
        <authorList>
            <consortium name="EnsemblPlants"/>
        </authorList>
    </citation>
    <scope>IDENTIFICATION</scope>
    <source>
        <strain evidence="2">cv. Jemalong A17</strain>
    </source>
</reference>
<dbReference type="Proteomes" id="UP000002051">
    <property type="component" value="Chromosome 6"/>
</dbReference>
<dbReference type="HOGENOM" id="CLU_1761497_0_0_1"/>
<accession>A0A072UB25</accession>
<gene>
    <name evidence="1" type="ordered locus">MTR_6g049090</name>
</gene>
<dbReference type="EMBL" id="CM001222">
    <property type="protein sequence ID" value="KEH26273.1"/>
    <property type="molecule type" value="Genomic_DNA"/>
</dbReference>
<dbReference type="InterPro" id="IPR012677">
    <property type="entry name" value="Nucleotide-bd_a/b_plait_sf"/>
</dbReference>
<dbReference type="GO" id="GO:0003729">
    <property type="term" value="F:mRNA binding"/>
    <property type="evidence" value="ECO:0000318"/>
    <property type="project" value="GO_Central"/>
</dbReference>
<organism evidence="1 3">
    <name type="scientific">Medicago truncatula</name>
    <name type="common">Barrel medic</name>
    <name type="synonym">Medicago tribuloides</name>
    <dbReference type="NCBI Taxonomy" id="3880"/>
    <lineage>
        <taxon>Eukaryota</taxon>
        <taxon>Viridiplantae</taxon>
        <taxon>Streptophyta</taxon>
        <taxon>Embryophyta</taxon>
        <taxon>Tracheophyta</taxon>
        <taxon>Spermatophyta</taxon>
        <taxon>Magnoliopsida</taxon>
        <taxon>eudicotyledons</taxon>
        <taxon>Gunneridae</taxon>
        <taxon>Pentapetalae</taxon>
        <taxon>rosids</taxon>
        <taxon>fabids</taxon>
        <taxon>Fabales</taxon>
        <taxon>Fabaceae</taxon>
        <taxon>Papilionoideae</taxon>
        <taxon>50 kb inversion clade</taxon>
        <taxon>NPAAA clade</taxon>
        <taxon>Hologalegina</taxon>
        <taxon>IRL clade</taxon>
        <taxon>Trifolieae</taxon>
        <taxon>Medicago</taxon>
    </lineage>
</organism>
<proteinExistence type="predicted"/>
<dbReference type="GO" id="GO:0016607">
    <property type="term" value="C:nuclear speck"/>
    <property type="evidence" value="ECO:0000318"/>
    <property type="project" value="GO_Central"/>
</dbReference>
<protein>
    <submittedName>
        <fullName evidence="1 2">Uncharacterized protein</fullName>
    </submittedName>
</protein>
<sequence length="148" mass="16823">MSEGVRGEGPTSLNPVFCYKLFGGGGLTDLWKLFASFSSVCEVFIPKKLDKWGKRFGFVKFGVVDDVEEMERKLVEVCRGLTNRRSIRLCLEEKRKRRRRGKVAEGVSFKSDLVNKFQHGSVVRPKGKILEATPSEAVMWDSYLTVKK</sequence>
<dbReference type="AlphaFoldDB" id="A0A072UB25"/>
<dbReference type="InterPro" id="IPR035979">
    <property type="entry name" value="RBD_domain_sf"/>
</dbReference>
<dbReference type="Gene3D" id="3.30.70.330">
    <property type="match status" value="1"/>
</dbReference>
<dbReference type="EnsemblPlants" id="KEH26273">
    <property type="protein sequence ID" value="KEH26273"/>
    <property type="gene ID" value="MTR_6g049090"/>
</dbReference>
<keyword evidence="3" id="KW-1185">Reference proteome</keyword>
<reference evidence="1 3" key="1">
    <citation type="journal article" date="2011" name="Nature">
        <title>The Medicago genome provides insight into the evolution of rhizobial symbioses.</title>
        <authorList>
            <person name="Young N.D."/>
            <person name="Debelle F."/>
            <person name="Oldroyd G.E."/>
            <person name="Geurts R."/>
            <person name="Cannon S.B."/>
            <person name="Udvardi M.K."/>
            <person name="Benedito V.A."/>
            <person name="Mayer K.F."/>
            <person name="Gouzy J."/>
            <person name="Schoof H."/>
            <person name="Van de Peer Y."/>
            <person name="Proost S."/>
            <person name="Cook D.R."/>
            <person name="Meyers B.C."/>
            <person name="Spannagl M."/>
            <person name="Cheung F."/>
            <person name="De Mita S."/>
            <person name="Krishnakumar V."/>
            <person name="Gundlach H."/>
            <person name="Zhou S."/>
            <person name="Mudge J."/>
            <person name="Bharti A.K."/>
            <person name="Murray J.D."/>
            <person name="Naoumkina M.A."/>
            <person name="Rosen B."/>
            <person name="Silverstein K.A."/>
            <person name="Tang H."/>
            <person name="Rombauts S."/>
            <person name="Zhao P.X."/>
            <person name="Zhou P."/>
            <person name="Barbe V."/>
            <person name="Bardou P."/>
            <person name="Bechner M."/>
            <person name="Bellec A."/>
            <person name="Berger A."/>
            <person name="Berges H."/>
            <person name="Bidwell S."/>
            <person name="Bisseling T."/>
            <person name="Choisne N."/>
            <person name="Couloux A."/>
            <person name="Denny R."/>
            <person name="Deshpande S."/>
            <person name="Dai X."/>
            <person name="Doyle J.J."/>
            <person name="Dudez A.M."/>
            <person name="Farmer A.D."/>
            <person name="Fouteau S."/>
            <person name="Franken C."/>
            <person name="Gibelin C."/>
            <person name="Gish J."/>
            <person name="Goldstein S."/>
            <person name="Gonzalez A.J."/>
            <person name="Green P.J."/>
            <person name="Hallab A."/>
            <person name="Hartog M."/>
            <person name="Hua A."/>
            <person name="Humphray S.J."/>
            <person name="Jeong D.H."/>
            <person name="Jing Y."/>
            <person name="Jocker A."/>
            <person name="Kenton S.M."/>
            <person name="Kim D.J."/>
            <person name="Klee K."/>
            <person name="Lai H."/>
            <person name="Lang C."/>
            <person name="Lin S."/>
            <person name="Macmil S.L."/>
            <person name="Magdelenat G."/>
            <person name="Matthews L."/>
            <person name="McCorrison J."/>
            <person name="Monaghan E.L."/>
            <person name="Mun J.H."/>
            <person name="Najar F.Z."/>
            <person name="Nicholson C."/>
            <person name="Noirot C."/>
            <person name="O'Bleness M."/>
            <person name="Paule C.R."/>
            <person name="Poulain J."/>
            <person name="Prion F."/>
            <person name="Qin B."/>
            <person name="Qu C."/>
            <person name="Retzel E.F."/>
            <person name="Riddle C."/>
            <person name="Sallet E."/>
            <person name="Samain S."/>
            <person name="Samson N."/>
            <person name="Sanders I."/>
            <person name="Saurat O."/>
            <person name="Scarpelli C."/>
            <person name="Schiex T."/>
            <person name="Segurens B."/>
            <person name="Severin A.J."/>
            <person name="Sherrier D.J."/>
            <person name="Shi R."/>
            <person name="Sims S."/>
            <person name="Singer S.R."/>
            <person name="Sinharoy S."/>
            <person name="Sterck L."/>
            <person name="Viollet A."/>
            <person name="Wang B.B."/>
            <person name="Wang K."/>
            <person name="Wang M."/>
            <person name="Wang X."/>
            <person name="Warfsmann J."/>
            <person name="Weissenbach J."/>
            <person name="White D.D."/>
            <person name="White J.D."/>
            <person name="Wiley G.B."/>
            <person name="Wincker P."/>
            <person name="Xing Y."/>
            <person name="Yang L."/>
            <person name="Yao Z."/>
            <person name="Ying F."/>
            <person name="Zhai J."/>
            <person name="Zhou L."/>
            <person name="Zuber A."/>
            <person name="Denarie J."/>
            <person name="Dixon R.A."/>
            <person name="May G.D."/>
            <person name="Schwartz D.C."/>
            <person name="Rogers J."/>
            <person name="Quetier F."/>
            <person name="Town C.D."/>
            <person name="Roe B.A."/>
        </authorList>
    </citation>
    <scope>NUCLEOTIDE SEQUENCE [LARGE SCALE GENOMIC DNA]</scope>
    <source>
        <strain evidence="1">A17</strain>
        <strain evidence="2 3">cv. Jemalong A17</strain>
    </source>
</reference>
<dbReference type="SUPFAM" id="SSF54928">
    <property type="entry name" value="RNA-binding domain, RBD"/>
    <property type="match status" value="1"/>
</dbReference>